<dbReference type="OrthoDB" id="4381687at2"/>
<dbReference type="RefSeq" id="WP_161895707.1">
    <property type="nucleotide sequence ID" value="NZ_BJOV01000005.1"/>
</dbReference>
<reference evidence="3" key="1">
    <citation type="submission" date="2019-06" db="EMBL/GenBank/DDBJ databases">
        <title>Gordonia isolated from sludge of a wastewater treatment plant.</title>
        <authorList>
            <person name="Tamura T."/>
            <person name="Aoyama K."/>
            <person name="Kang Y."/>
            <person name="Saito S."/>
            <person name="Akiyama N."/>
            <person name="Yazawa K."/>
            <person name="Gonoi T."/>
            <person name="Mikami Y."/>
        </authorList>
    </citation>
    <scope>NUCLEOTIDE SEQUENCE [LARGE SCALE GENOMIC DNA]</scope>
    <source>
        <strain evidence="3">NBRC 107696</strain>
    </source>
</reference>
<evidence type="ECO:0008006" key="4">
    <source>
        <dbReference type="Google" id="ProtNLM"/>
    </source>
</evidence>
<keyword evidence="3" id="KW-1185">Reference proteome</keyword>
<dbReference type="EMBL" id="BJOV01000005">
    <property type="protein sequence ID" value="GEE01918.1"/>
    <property type="molecule type" value="Genomic_DNA"/>
</dbReference>
<dbReference type="AlphaFoldDB" id="A0A7I9V951"/>
<evidence type="ECO:0000256" key="1">
    <source>
        <dbReference type="SAM" id="SignalP"/>
    </source>
</evidence>
<sequence>MNNRKVAVGCAVAVAALAGMSATAGRAAAEAAPEVHYAFVGSSLVKFTVDTHDREFCVAHGWTDRHYNGDQLGTTTQIDGPATYLVQTTSFQITCPDGSHSPKITVYGPRNPINDLRTQFNDRTQGAFGS</sequence>
<feature type="chain" id="PRO_5039592867" description="Lipoprotein" evidence="1">
    <location>
        <begin position="25"/>
        <end position="130"/>
    </location>
</feature>
<protein>
    <recommendedName>
        <fullName evidence="4">Lipoprotein</fullName>
    </recommendedName>
</protein>
<organism evidence="2 3">
    <name type="scientific">Gordonia spumicola</name>
    <dbReference type="NCBI Taxonomy" id="589161"/>
    <lineage>
        <taxon>Bacteria</taxon>
        <taxon>Bacillati</taxon>
        <taxon>Actinomycetota</taxon>
        <taxon>Actinomycetes</taxon>
        <taxon>Mycobacteriales</taxon>
        <taxon>Gordoniaceae</taxon>
        <taxon>Gordonia</taxon>
    </lineage>
</organism>
<dbReference type="Proteomes" id="UP000444960">
    <property type="component" value="Unassembled WGS sequence"/>
</dbReference>
<proteinExistence type="predicted"/>
<feature type="signal peptide" evidence="1">
    <location>
        <begin position="1"/>
        <end position="24"/>
    </location>
</feature>
<gene>
    <name evidence="2" type="ORF">nbrc107696_23640</name>
</gene>
<accession>A0A7I9V951</accession>
<keyword evidence="1" id="KW-0732">Signal</keyword>
<evidence type="ECO:0000313" key="2">
    <source>
        <dbReference type="EMBL" id="GEE01918.1"/>
    </source>
</evidence>
<comment type="caution">
    <text evidence="2">The sequence shown here is derived from an EMBL/GenBank/DDBJ whole genome shotgun (WGS) entry which is preliminary data.</text>
</comment>
<evidence type="ECO:0000313" key="3">
    <source>
        <dbReference type="Proteomes" id="UP000444960"/>
    </source>
</evidence>
<name>A0A7I9V951_9ACTN</name>